<dbReference type="GO" id="GO:0006352">
    <property type="term" value="P:DNA-templated transcription initiation"/>
    <property type="evidence" value="ECO:0007669"/>
    <property type="project" value="InterPro"/>
</dbReference>
<evidence type="ECO:0000259" key="6">
    <source>
        <dbReference type="Pfam" id="PF08281"/>
    </source>
</evidence>
<dbReference type="Gene3D" id="1.10.1740.10">
    <property type="match status" value="1"/>
</dbReference>
<evidence type="ECO:0000313" key="8">
    <source>
        <dbReference type="Proteomes" id="UP000215059"/>
    </source>
</evidence>
<evidence type="ECO:0000256" key="2">
    <source>
        <dbReference type="ARBA" id="ARBA00023082"/>
    </source>
</evidence>
<protein>
    <recommendedName>
        <fullName evidence="9">RNA polymerase sigma-70 region 2 domain-containing protein</fullName>
    </recommendedName>
</protein>
<dbReference type="InterPro" id="IPR036388">
    <property type="entry name" value="WH-like_DNA-bd_sf"/>
</dbReference>
<keyword evidence="2" id="KW-0731">Sigma factor</keyword>
<dbReference type="GO" id="GO:0003677">
    <property type="term" value="F:DNA binding"/>
    <property type="evidence" value="ECO:0007669"/>
    <property type="project" value="UniProtKB-KW"/>
</dbReference>
<evidence type="ECO:0000256" key="3">
    <source>
        <dbReference type="ARBA" id="ARBA00023125"/>
    </source>
</evidence>
<dbReference type="Gene3D" id="1.10.10.10">
    <property type="entry name" value="Winged helix-like DNA-binding domain superfamily/Winged helix DNA-binding domain"/>
    <property type="match status" value="1"/>
</dbReference>
<evidence type="ECO:0000256" key="4">
    <source>
        <dbReference type="ARBA" id="ARBA00023163"/>
    </source>
</evidence>
<dbReference type="NCBIfam" id="TIGR02937">
    <property type="entry name" value="sigma70-ECF"/>
    <property type="match status" value="1"/>
</dbReference>
<proteinExistence type="predicted"/>
<comment type="caution">
    <text evidence="7">The sequence shown here is derived from an EMBL/GenBank/DDBJ whole genome shotgun (WGS) entry which is preliminary data.</text>
</comment>
<dbReference type="AlphaFoldDB" id="A0A235FAS7"/>
<keyword evidence="4" id="KW-0804">Transcription</keyword>
<reference evidence="7 8" key="1">
    <citation type="submission" date="2017-07" db="EMBL/GenBank/DDBJ databases">
        <title>Fictibacillus sp. nov. GDSW-R2A3 Genome sequencing and assembly.</title>
        <authorList>
            <person name="Mayilraj S."/>
        </authorList>
    </citation>
    <scope>NUCLEOTIDE SEQUENCE [LARGE SCALE GENOMIC DNA]</scope>
    <source>
        <strain evidence="7 8">GDSW-R2A3</strain>
    </source>
</reference>
<evidence type="ECO:0000259" key="5">
    <source>
        <dbReference type="Pfam" id="PF04542"/>
    </source>
</evidence>
<sequence length="240" mass="27935">MQRRESIHSAQRVEGLSVSDCHDYDDCICFRYLILERLRSVDDFIKKNHGLIGYTINKIFHDWNNAEKVASRANMSMDDLFQIGQIALWKAARKFDESKGFTFATYALKCIRRDILIELRLRGNTIRVPLSVSFYEQPKFRFVRGDKTATVEGETIFELITSEYNLQEEVTEKVTFDELIESLKSLSPKEREAVLMQVSGLTFQEIGKRQNVTRQAANVRYHAAVNKIKRKLIHKEALHK</sequence>
<dbReference type="SUPFAM" id="SSF88659">
    <property type="entry name" value="Sigma3 and sigma4 domains of RNA polymerase sigma factors"/>
    <property type="match status" value="1"/>
</dbReference>
<dbReference type="InterPro" id="IPR007627">
    <property type="entry name" value="RNA_pol_sigma70_r2"/>
</dbReference>
<dbReference type="Proteomes" id="UP000215059">
    <property type="component" value="Unassembled WGS sequence"/>
</dbReference>
<organism evidence="7 8">
    <name type="scientific">Fictibacillus aquaticus</name>
    <dbReference type="NCBI Taxonomy" id="2021314"/>
    <lineage>
        <taxon>Bacteria</taxon>
        <taxon>Bacillati</taxon>
        <taxon>Bacillota</taxon>
        <taxon>Bacilli</taxon>
        <taxon>Bacillales</taxon>
        <taxon>Fictibacillaceae</taxon>
        <taxon>Fictibacillus</taxon>
    </lineage>
</organism>
<dbReference type="InterPro" id="IPR013325">
    <property type="entry name" value="RNA_pol_sigma_r2"/>
</dbReference>
<dbReference type="InterPro" id="IPR013249">
    <property type="entry name" value="RNA_pol_sigma70_r4_t2"/>
</dbReference>
<accession>A0A235FAS7</accession>
<feature type="domain" description="RNA polymerase sigma-70 region 2" evidence="5">
    <location>
        <begin position="74"/>
        <end position="121"/>
    </location>
</feature>
<evidence type="ECO:0000256" key="1">
    <source>
        <dbReference type="ARBA" id="ARBA00023015"/>
    </source>
</evidence>
<dbReference type="PANTHER" id="PTHR30385">
    <property type="entry name" value="SIGMA FACTOR F FLAGELLAR"/>
    <property type="match status" value="1"/>
</dbReference>
<dbReference type="InterPro" id="IPR013324">
    <property type="entry name" value="RNA_pol_sigma_r3/r4-like"/>
</dbReference>
<dbReference type="GO" id="GO:0016987">
    <property type="term" value="F:sigma factor activity"/>
    <property type="evidence" value="ECO:0007669"/>
    <property type="project" value="UniProtKB-KW"/>
</dbReference>
<keyword evidence="3" id="KW-0238">DNA-binding</keyword>
<evidence type="ECO:0008006" key="9">
    <source>
        <dbReference type="Google" id="ProtNLM"/>
    </source>
</evidence>
<dbReference type="Pfam" id="PF08281">
    <property type="entry name" value="Sigma70_r4_2"/>
    <property type="match status" value="1"/>
</dbReference>
<evidence type="ECO:0000313" key="7">
    <source>
        <dbReference type="EMBL" id="OYD58441.1"/>
    </source>
</evidence>
<feature type="domain" description="RNA polymerase sigma factor 70 region 4 type 2" evidence="6">
    <location>
        <begin position="177"/>
        <end position="227"/>
    </location>
</feature>
<dbReference type="Pfam" id="PF04542">
    <property type="entry name" value="Sigma70_r2"/>
    <property type="match status" value="1"/>
</dbReference>
<keyword evidence="8" id="KW-1185">Reference proteome</keyword>
<gene>
    <name evidence="7" type="ORF">CGZ90_00630</name>
</gene>
<dbReference type="InterPro" id="IPR014284">
    <property type="entry name" value="RNA_pol_sigma-70_dom"/>
</dbReference>
<dbReference type="OrthoDB" id="9783788at2"/>
<dbReference type="EMBL" id="NOII01000001">
    <property type="protein sequence ID" value="OYD58441.1"/>
    <property type="molecule type" value="Genomic_DNA"/>
</dbReference>
<dbReference type="SUPFAM" id="SSF88946">
    <property type="entry name" value="Sigma2 domain of RNA polymerase sigma factors"/>
    <property type="match status" value="1"/>
</dbReference>
<keyword evidence="1" id="KW-0805">Transcription regulation</keyword>
<name>A0A235FAS7_9BACL</name>